<dbReference type="InterPro" id="IPR029045">
    <property type="entry name" value="ClpP/crotonase-like_dom_sf"/>
</dbReference>
<evidence type="ECO:0000256" key="1">
    <source>
        <dbReference type="ARBA" id="ARBA00005254"/>
    </source>
</evidence>
<dbReference type="PANTHER" id="PTHR11941:SF54">
    <property type="entry name" value="ENOYL-COA HYDRATASE, MITOCHONDRIAL"/>
    <property type="match status" value="1"/>
</dbReference>
<dbReference type="Pfam" id="PF00378">
    <property type="entry name" value="ECH_1"/>
    <property type="match status" value="1"/>
</dbReference>
<dbReference type="CDD" id="cd06558">
    <property type="entry name" value="crotonase-like"/>
    <property type="match status" value="1"/>
</dbReference>
<gene>
    <name evidence="3" type="ORF">ACFOGJ_17245</name>
</gene>
<evidence type="ECO:0000313" key="4">
    <source>
        <dbReference type="Proteomes" id="UP001595528"/>
    </source>
</evidence>
<dbReference type="SUPFAM" id="SSF52096">
    <property type="entry name" value="ClpP/crotonase"/>
    <property type="match status" value="1"/>
</dbReference>
<comment type="similarity">
    <text evidence="1 2">Belongs to the enoyl-CoA hydratase/isomerase family.</text>
</comment>
<dbReference type="InterPro" id="IPR018376">
    <property type="entry name" value="Enoyl-CoA_hyd/isom_CS"/>
</dbReference>
<reference evidence="4" key="1">
    <citation type="journal article" date="2019" name="Int. J. Syst. Evol. Microbiol.">
        <title>The Global Catalogue of Microorganisms (GCM) 10K type strain sequencing project: providing services to taxonomists for standard genome sequencing and annotation.</title>
        <authorList>
            <consortium name="The Broad Institute Genomics Platform"/>
            <consortium name="The Broad Institute Genome Sequencing Center for Infectious Disease"/>
            <person name="Wu L."/>
            <person name="Ma J."/>
        </authorList>
    </citation>
    <scope>NUCLEOTIDE SEQUENCE [LARGE SCALE GENOMIC DNA]</scope>
    <source>
        <strain evidence="4">KCTC 42964</strain>
    </source>
</reference>
<dbReference type="RefSeq" id="WP_379902722.1">
    <property type="nucleotide sequence ID" value="NZ_JBHRTR010000029.1"/>
</dbReference>
<evidence type="ECO:0000313" key="3">
    <source>
        <dbReference type="EMBL" id="MFC3228994.1"/>
    </source>
</evidence>
<dbReference type="Proteomes" id="UP001595528">
    <property type="component" value="Unassembled WGS sequence"/>
</dbReference>
<dbReference type="PROSITE" id="PS00166">
    <property type="entry name" value="ENOYL_COA_HYDRATASE"/>
    <property type="match status" value="1"/>
</dbReference>
<sequence>MAYRSIDLEVRQGVGWLRFNRTPVNAVDWAMMGEMHDGFVDLVGRPEVRVVVIASALERYFSAGADIQTFRDTDDDGVRRWIAMAQRLALAVRAADKPVLAAINGTAVGGGLEMVLHADLRFAASDARFGQPEVNIAFIPPVGGTQGLVRLVGRGAAFRILYDGTLIDAEQALAIGLVDELVAPETLVDRVQAYATGLASKPANALAAIRRCLIDGGAMAFADGLAVEKAQAEALAGHPNFREGIAAFLEKRKPGWR</sequence>
<dbReference type="Gene3D" id="3.90.226.10">
    <property type="entry name" value="2-enoyl-CoA Hydratase, Chain A, domain 1"/>
    <property type="match status" value="1"/>
</dbReference>
<proteinExistence type="inferred from homology"/>
<keyword evidence="4" id="KW-1185">Reference proteome</keyword>
<dbReference type="PANTHER" id="PTHR11941">
    <property type="entry name" value="ENOYL-COA HYDRATASE-RELATED"/>
    <property type="match status" value="1"/>
</dbReference>
<dbReference type="EMBL" id="JBHRTR010000029">
    <property type="protein sequence ID" value="MFC3228994.1"/>
    <property type="molecule type" value="Genomic_DNA"/>
</dbReference>
<protein>
    <submittedName>
        <fullName evidence="3">Enoyl-CoA hydratase/isomerase family protein</fullName>
    </submittedName>
</protein>
<organism evidence="3 4">
    <name type="scientific">Marinibaculum pumilum</name>
    <dbReference type="NCBI Taxonomy" id="1766165"/>
    <lineage>
        <taxon>Bacteria</taxon>
        <taxon>Pseudomonadati</taxon>
        <taxon>Pseudomonadota</taxon>
        <taxon>Alphaproteobacteria</taxon>
        <taxon>Rhodospirillales</taxon>
        <taxon>Rhodospirillaceae</taxon>
        <taxon>Marinibaculum</taxon>
    </lineage>
</organism>
<accession>A0ABV7L360</accession>
<evidence type="ECO:0000256" key="2">
    <source>
        <dbReference type="RuleBase" id="RU003707"/>
    </source>
</evidence>
<name>A0ABV7L360_9PROT</name>
<dbReference type="InterPro" id="IPR001753">
    <property type="entry name" value="Enoyl-CoA_hydra/iso"/>
</dbReference>
<comment type="caution">
    <text evidence="3">The sequence shown here is derived from an EMBL/GenBank/DDBJ whole genome shotgun (WGS) entry which is preliminary data.</text>
</comment>